<sequence>HCGGRGRARQDAPRAPRAARGHLRGHARNQRGHRSYYAGNDGGICAHVVPERAGGRVLPAVFAHAGFGHSHFGHQCPDPDAGPVLAAAQARGREQETGPDGPVFQLV</sequence>
<feature type="region of interest" description="Disordered" evidence="1">
    <location>
        <begin position="88"/>
        <end position="107"/>
    </location>
</feature>
<name>A0A699UZ64_TANCI</name>
<feature type="non-terminal residue" evidence="2">
    <location>
        <position position="1"/>
    </location>
</feature>
<dbReference type="EMBL" id="BKCJ011369808">
    <property type="protein sequence ID" value="GFD26569.1"/>
    <property type="molecule type" value="Genomic_DNA"/>
</dbReference>
<accession>A0A699UZ64</accession>
<feature type="compositionally biased region" description="Basic residues" evidence="1">
    <location>
        <begin position="17"/>
        <end position="34"/>
    </location>
</feature>
<reference evidence="2" key="1">
    <citation type="journal article" date="2019" name="Sci. Rep.">
        <title>Draft genome of Tanacetum cinerariifolium, the natural source of mosquito coil.</title>
        <authorList>
            <person name="Yamashiro T."/>
            <person name="Shiraishi A."/>
            <person name="Satake H."/>
            <person name="Nakayama K."/>
        </authorList>
    </citation>
    <scope>NUCLEOTIDE SEQUENCE</scope>
</reference>
<dbReference type="AlphaFoldDB" id="A0A699UZ64"/>
<organism evidence="2">
    <name type="scientific">Tanacetum cinerariifolium</name>
    <name type="common">Dalmatian daisy</name>
    <name type="synonym">Chrysanthemum cinerariifolium</name>
    <dbReference type="NCBI Taxonomy" id="118510"/>
    <lineage>
        <taxon>Eukaryota</taxon>
        <taxon>Viridiplantae</taxon>
        <taxon>Streptophyta</taxon>
        <taxon>Embryophyta</taxon>
        <taxon>Tracheophyta</taxon>
        <taxon>Spermatophyta</taxon>
        <taxon>Magnoliopsida</taxon>
        <taxon>eudicotyledons</taxon>
        <taxon>Gunneridae</taxon>
        <taxon>Pentapetalae</taxon>
        <taxon>asterids</taxon>
        <taxon>campanulids</taxon>
        <taxon>Asterales</taxon>
        <taxon>Asteraceae</taxon>
        <taxon>Asteroideae</taxon>
        <taxon>Anthemideae</taxon>
        <taxon>Anthemidinae</taxon>
        <taxon>Tanacetum</taxon>
    </lineage>
</organism>
<evidence type="ECO:0000256" key="1">
    <source>
        <dbReference type="SAM" id="MobiDB-lite"/>
    </source>
</evidence>
<protein>
    <submittedName>
        <fullName evidence="2">Uncharacterized protein</fullName>
    </submittedName>
</protein>
<comment type="caution">
    <text evidence="2">The sequence shown here is derived from an EMBL/GenBank/DDBJ whole genome shotgun (WGS) entry which is preliminary data.</text>
</comment>
<gene>
    <name evidence="2" type="ORF">Tci_898538</name>
</gene>
<proteinExistence type="predicted"/>
<feature type="region of interest" description="Disordered" evidence="1">
    <location>
        <begin position="1"/>
        <end position="35"/>
    </location>
</feature>
<evidence type="ECO:0000313" key="2">
    <source>
        <dbReference type="EMBL" id="GFD26569.1"/>
    </source>
</evidence>